<evidence type="ECO:0000313" key="2">
    <source>
        <dbReference type="Proteomes" id="UP001501570"/>
    </source>
</evidence>
<dbReference type="NCBIfam" id="NF047839">
    <property type="entry name" value="PspM_Rv2743c"/>
    <property type="match status" value="1"/>
</dbReference>
<proteinExistence type="predicted"/>
<dbReference type="EMBL" id="BAABJQ010000004">
    <property type="protein sequence ID" value="GAA5181705.1"/>
    <property type="molecule type" value="Genomic_DNA"/>
</dbReference>
<dbReference type="Proteomes" id="UP001501570">
    <property type="component" value="Unassembled WGS sequence"/>
</dbReference>
<accession>A0ABP9RPK1</accession>
<gene>
    <name evidence="1" type="ORF">GCM10023322_17000</name>
</gene>
<name>A0ABP9RPK1_9ACTN</name>
<evidence type="ECO:0000313" key="1">
    <source>
        <dbReference type="EMBL" id="GAA5181705.1"/>
    </source>
</evidence>
<keyword evidence="2" id="KW-1185">Reference proteome</keyword>
<dbReference type="Pfam" id="PF25587">
    <property type="entry name" value="Rv2743c"/>
    <property type="match status" value="1"/>
</dbReference>
<reference evidence="2" key="1">
    <citation type="journal article" date="2019" name="Int. J. Syst. Evol. Microbiol.">
        <title>The Global Catalogue of Microorganisms (GCM) 10K type strain sequencing project: providing services to taxonomists for standard genome sequencing and annotation.</title>
        <authorList>
            <consortium name="The Broad Institute Genomics Platform"/>
            <consortium name="The Broad Institute Genome Sequencing Center for Infectious Disease"/>
            <person name="Wu L."/>
            <person name="Ma J."/>
        </authorList>
    </citation>
    <scope>NUCLEOTIDE SEQUENCE [LARGE SCALE GENOMIC DNA]</scope>
    <source>
        <strain evidence="2">JCM 18304</strain>
    </source>
</reference>
<protein>
    <submittedName>
        <fullName evidence="1">Uncharacterized protein</fullName>
    </submittedName>
</protein>
<sequence length="227" mass="24229">MAGSFAGATAILVPYHGVGWPDAVWAALFGGSAALTWWRWSDLRELTAQPAPEPPDPIRPGERSWSRVEALVSRLPAGRSAVAELQRVRTRARLHGSSVLPAWTRLDRAAHTFAGLAPRLDGTAQPVALEARSAEHTLRDLGERTAAVERALTVTSDDAELERAHADLLRHFTEGVDAYEKLVGAAAGYVAANGRLSTDGTAVGRMREATDLLRGVAAGLSELRTLG</sequence>
<organism evidence="1 2">
    <name type="scientific">Rugosimonospora acidiphila</name>
    <dbReference type="NCBI Taxonomy" id="556531"/>
    <lineage>
        <taxon>Bacteria</taxon>
        <taxon>Bacillati</taxon>
        <taxon>Actinomycetota</taxon>
        <taxon>Actinomycetes</taxon>
        <taxon>Micromonosporales</taxon>
        <taxon>Micromonosporaceae</taxon>
        <taxon>Rugosimonospora</taxon>
    </lineage>
</organism>
<comment type="caution">
    <text evidence="1">The sequence shown here is derived from an EMBL/GenBank/DDBJ whole genome shotgun (WGS) entry which is preliminary data.</text>
</comment>
<dbReference type="InterPro" id="IPR057952">
    <property type="entry name" value="Rv2743c-like"/>
</dbReference>